<evidence type="ECO:0000256" key="2">
    <source>
        <dbReference type="PIRSR" id="PIRSR617939-1"/>
    </source>
</evidence>
<dbReference type="Proteomes" id="UP000028302">
    <property type="component" value="Unassembled WGS sequence"/>
</dbReference>
<dbReference type="CDD" id="cd06661">
    <property type="entry name" value="GGCT_like"/>
    <property type="match status" value="1"/>
</dbReference>
<dbReference type="PANTHER" id="PTHR12935:SF0">
    <property type="entry name" value="GAMMA-GLUTAMYLCYCLOTRANSFERASE"/>
    <property type="match status" value="1"/>
</dbReference>
<evidence type="ECO:0000256" key="3">
    <source>
        <dbReference type="PIRSR" id="PIRSR617939-2"/>
    </source>
</evidence>
<protein>
    <submittedName>
        <fullName evidence="5">AIG2 family protein</fullName>
    </submittedName>
</protein>
<dbReference type="eggNOG" id="COG2105">
    <property type="taxonomic scope" value="Bacteria"/>
</dbReference>
<dbReference type="InterPro" id="IPR013024">
    <property type="entry name" value="GGCT-like"/>
</dbReference>
<dbReference type="InterPro" id="IPR009288">
    <property type="entry name" value="AIG2-like_dom"/>
</dbReference>
<feature type="binding site" evidence="3">
    <location>
        <begin position="3"/>
        <end position="8"/>
    </location>
    <ligand>
        <name>substrate</name>
    </ligand>
</feature>
<keyword evidence="1" id="KW-0456">Lyase</keyword>
<dbReference type="AlphaFoldDB" id="A0A084II80"/>
<comment type="caution">
    <text evidence="5">The sequence shown here is derived from an EMBL/GenBank/DDBJ whole genome shotgun (WGS) entry which is preliminary data.</text>
</comment>
<dbReference type="OrthoDB" id="5401862at2"/>
<feature type="active site" description="Proton acceptor" evidence="2">
    <location>
        <position position="79"/>
    </location>
</feature>
<dbReference type="InterPro" id="IPR017939">
    <property type="entry name" value="G-Glutamylcylcotransferase"/>
</dbReference>
<dbReference type="RefSeq" id="WP_051883621.1">
    <property type="nucleotide sequence ID" value="NZ_APNK01000030.1"/>
</dbReference>
<dbReference type="GO" id="GO:0003839">
    <property type="term" value="F:gamma-glutamylcyclotransferase activity"/>
    <property type="evidence" value="ECO:0007669"/>
    <property type="project" value="InterPro"/>
</dbReference>
<dbReference type="Gene3D" id="3.10.490.10">
    <property type="entry name" value="Gamma-glutamyl cyclotransferase-like"/>
    <property type="match status" value="1"/>
</dbReference>
<accession>A0A084II80</accession>
<keyword evidence="6" id="KW-1185">Reference proteome</keyword>
<evidence type="ECO:0000313" key="5">
    <source>
        <dbReference type="EMBL" id="KEZ76414.1"/>
    </source>
</evidence>
<sequence length="173" mass="18907">MYYFAYGSNMCTARLARRVPSVAPVGPAWLSGHRLHWHLVGNDGSGKCNVVETGDPGDRVYGVLFELDPARLDRLHAAEGPAYDFLELTTGHATGQATAAIYRGRADWLDDALTPFDWYRDFVVTGAAEHGLPPHWIDGLAKVPTVPDPNAERAAENRVILDEIPANVTSAIR</sequence>
<dbReference type="Pfam" id="PF06094">
    <property type="entry name" value="GGACT"/>
    <property type="match status" value="1"/>
</dbReference>
<evidence type="ECO:0000313" key="6">
    <source>
        <dbReference type="Proteomes" id="UP000028302"/>
    </source>
</evidence>
<dbReference type="SUPFAM" id="SSF110857">
    <property type="entry name" value="Gamma-glutamyl cyclotransferase-like"/>
    <property type="match status" value="1"/>
</dbReference>
<evidence type="ECO:0000256" key="1">
    <source>
        <dbReference type="ARBA" id="ARBA00023239"/>
    </source>
</evidence>
<dbReference type="PANTHER" id="PTHR12935">
    <property type="entry name" value="GAMMA-GLUTAMYLCYCLOTRANSFERASE"/>
    <property type="match status" value="1"/>
</dbReference>
<feature type="domain" description="Gamma-glutamylcyclotransferase AIG2-like" evidence="4">
    <location>
        <begin position="3"/>
        <end position="103"/>
    </location>
</feature>
<evidence type="ECO:0000259" key="4">
    <source>
        <dbReference type="Pfam" id="PF06094"/>
    </source>
</evidence>
<proteinExistence type="predicted"/>
<name>A0A084II80_SALHC</name>
<organism evidence="5 6">
    <name type="scientific">Salinisphaera hydrothermalis (strain C41B8)</name>
    <dbReference type="NCBI Taxonomy" id="1304275"/>
    <lineage>
        <taxon>Bacteria</taxon>
        <taxon>Pseudomonadati</taxon>
        <taxon>Pseudomonadota</taxon>
        <taxon>Gammaproteobacteria</taxon>
        <taxon>Salinisphaerales</taxon>
        <taxon>Salinisphaeraceae</taxon>
        <taxon>Salinisphaera</taxon>
    </lineage>
</organism>
<reference evidence="5 6" key="1">
    <citation type="submission" date="2013-03" db="EMBL/GenBank/DDBJ databases">
        <title>Salinisphaera hydrothermalis C41B8 Genome Sequencing.</title>
        <authorList>
            <person name="Li C."/>
            <person name="Lai Q."/>
            <person name="Shao Z."/>
        </authorList>
    </citation>
    <scope>NUCLEOTIDE SEQUENCE [LARGE SCALE GENOMIC DNA]</scope>
    <source>
        <strain evidence="5 6">C41B8</strain>
    </source>
</reference>
<gene>
    <name evidence="5" type="ORF">C41B8_15025</name>
</gene>
<dbReference type="EMBL" id="APNK01000030">
    <property type="protein sequence ID" value="KEZ76414.1"/>
    <property type="molecule type" value="Genomic_DNA"/>
</dbReference>
<dbReference type="InterPro" id="IPR036568">
    <property type="entry name" value="GGCT-like_sf"/>
</dbReference>
<feature type="binding site" evidence="3">
    <location>
        <position position="119"/>
    </location>
    <ligand>
        <name>substrate</name>
    </ligand>
</feature>
<dbReference type="STRING" id="1304275.C41B8_15025"/>